<evidence type="ECO:0000313" key="10">
    <source>
        <dbReference type="Proteomes" id="UP001176468"/>
    </source>
</evidence>
<dbReference type="InterPro" id="IPR042174">
    <property type="entry name" value="RecF_2"/>
</dbReference>
<feature type="domain" description="Rad50/SbcC-type AAA" evidence="8">
    <location>
        <begin position="4"/>
        <end position="44"/>
    </location>
</feature>
<dbReference type="PROSITE" id="PS00618">
    <property type="entry name" value="RECF_2"/>
    <property type="match status" value="1"/>
</dbReference>
<comment type="caution">
    <text evidence="9">The sequence shown here is derived from an EMBL/GenBank/DDBJ whole genome shotgun (WGS) entry which is preliminary data.</text>
</comment>
<dbReference type="Pfam" id="PF13476">
    <property type="entry name" value="AAA_23"/>
    <property type="match status" value="1"/>
</dbReference>
<dbReference type="EMBL" id="JAUQSZ010000002">
    <property type="protein sequence ID" value="MDO7841532.1"/>
    <property type="molecule type" value="Genomic_DNA"/>
</dbReference>
<dbReference type="InterPro" id="IPR001238">
    <property type="entry name" value="DNA-binding_RecF"/>
</dbReference>
<protein>
    <recommendedName>
        <fullName evidence="6">DNA replication and repair protein RecF</fullName>
    </recommendedName>
</protein>
<keyword evidence="10" id="KW-1185">Reference proteome</keyword>
<proteinExistence type="inferred from homology"/>
<comment type="subcellular location">
    <subcellularLocation>
        <location evidence="6">Cytoplasm</location>
    </subcellularLocation>
</comment>
<accession>A0ABT8ZWE1</accession>
<dbReference type="Gene3D" id="3.40.50.300">
    <property type="entry name" value="P-loop containing nucleotide triphosphate hydrolases"/>
    <property type="match status" value="1"/>
</dbReference>
<keyword evidence="1 6" id="KW-0963">Cytoplasm</keyword>
<evidence type="ECO:0000256" key="7">
    <source>
        <dbReference type="SAM" id="MobiDB-lite"/>
    </source>
</evidence>
<evidence type="ECO:0000256" key="4">
    <source>
        <dbReference type="ARBA" id="ARBA00022840"/>
    </source>
</evidence>
<name>A0ABT8ZWE1_9SPHN</name>
<feature type="binding site" evidence="6">
    <location>
        <begin position="29"/>
        <end position="36"/>
    </location>
    <ligand>
        <name>ATP</name>
        <dbReference type="ChEBI" id="CHEBI:30616"/>
    </ligand>
</feature>
<keyword evidence="4 6" id="KW-0067">ATP-binding</keyword>
<keyword evidence="6" id="KW-0742">SOS response</keyword>
<reference evidence="9" key="1">
    <citation type="submission" date="2023-07" db="EMBL/GenBank/DDBJ databases">
        <authorList>
            <person name="Kim M.K."/>
        </authorList>
    </citation>
    <scope>NUCLEOTIDE SEQUENCE</scope>
    <source>
        <strain evidence="9">CA1-15</strain>
    </source>
</reference>
<evidence type="ECO:0000256" key="2">
    <source>
        <dbReference type="ARBA" id="ARBA00022705"/>
    </source>
</evidence>
<evidence type="ECO:0000256" key="3">
    <source>
        <dbReference type="ARBA" id="ARBA00022741"/>
    </source>
</evidence>
<dbReference type="HAMAP" id="MF_00365">
    <property type="entry name" value="RecF"/>
    <property type="match status" value="1"/>
</dbReference>
<dbReference type="SUPFAM" id="SSF52540">
    <property type="entry name" value="P-loop containing nucleoside triphosphate hydrolases"/>
    <property type="match status" value="1"/>
</dbReference>
<organism evidence="9 10">
    <name type="scientific">Sphingomonas immobilis</name>
    <dbReference type="NCBI Taxonomy" id="3063997"/>
    <lineage>
        <taxon>Bacteria</taxon>
        <taxon>Pseudomonadati</taxon>
        <taxon>Pseudomonadota</taxon>
        <taxon>Alphaproteobacteria</taxon>
        <taxon>Sphingomonadales</taxon>
        <taxon>Sphingomonadaceae</taxon>
        <taxon>Sphingomonas</taxon>
    </lineage>
</organism>
<keyword evidence="6" id="KW-0227">DNA damage</keyword>
<sequence>MLSRLVLTDFRNHADLTLVPGAGFVVLTGENGAGKTNVLEAVSLLAPGRGLRQATLSAVARQGGPGGFGVAGSLSPSRLREGLGEGPPTSAFPDGQPLPQPLPQAGGEILLATGTAPSAPERRIVRIQGAAASATALAEWLTVLWLTPAMDRLFVEPASERRRFLDRLTLALSPGHAVHANRYEAAMRARNRLLAEAAEGARIDGEWLGALEAQMAEHGAAIDAARRETVAALGARLAGQAEGPFARAGLALEGWTGAGDTLAADLAQGRRRDMAAGRTLAGPHRTDLAVTHLGKGQAAGLCSTGEQKALLLGIVIAHAGLVAQRTGRRPVLLLDEVAAHLDPRRRAALFAALADTGQVWMTGTEDALFAELSGTASHFTLPVPR</sequence>
<dbReference type="PROSITE" id="PS00617">
    <property type="entry name" value="RECF_1"/>
    <property type="match status" value="1"/>
</dbReference>
<dbReference type="Gene3D" id="1.20.1050.90">
    <property type="entry name" value="RecF/RecN/SMC, N-terminal domain"/>
    <property type="match status" value="1"/>
</dbReference>
<keyword evidence="2 6" id="KW-0235">DNA replication</keyword>
<evidence type="ECO:0000256" key="6">
    <source>
        <dbReference type="HAMAP-Rule" id="MF_00365"/>
    </source>
</evidence>
<dbReference type="RefSeq" id="WP_304560166.1">
    <property type="nucleotide sequence ID" value="NZ_JAUQSZ010000002.1"/>
</dbReference>
<keyword evidence="5 6" id="KW-0238">DNA-binding</keyword>
<dbReference type="InterPro" id="IPR018078">
    <property type="entry name" value="DNA-binding_RecF_CS"/>
</dbReference>
<dbReference type="InterPro" id="IPR038729">
    <property type="entry name" value="Rad50/SbcC_AAA"/>
</dbReference>
<keyword evidence="3 6" id="KW-0547">Nucleotide-binding</keyword>
<evidence type="ECO:0000259" key="8">
    <source>
        <dbReference type="Pfam" id="PF13476"/>
    </source>
</evidence>
<evidence type="ECO:0000256" key="5">
    <source>
        <dbReference type="ARBA" id="ARBA00023125"/>
    </source>
</evidence>
<feature type="region of interest" description="Disordered" evidence="7">
    <location>
        <begin position="74"/>
        <end position="105"/>
    </location>
</feature>
<dbReference type="Proteomes" id="UP001176468">
    <property type="component" value="Unassembled WGS sequence"/>
</dbReference>
<comment type="similarity">
    <text evidence="6">Belongs to the RecF family.</text>
</comment>
<evidence type="ECO:0000313" key="9">
    <source>
        <dbReference type="EMBL" id="MDO7841532.1"/>
    </source>
</evidence>
<dbReference type="InterPro" id="IPR027417">
    <property type="entry name" value="P-loop_NTPase"/>
</dbReference>
<keyword evidence="6" id="KW-0234">DNA repair</keyword>
<dbReference type="PANTHER" id="PTHR32182:SF0">
    <property type="entry name" value="DNA REPLICATION AND REPAIR PROTEIN RECF"/>
    <property type="match status" value="1"/>
</dbReference>
<dbReference type="PANTHER" id="PTHR32182">
    <property type="entry name" value="DNA REPLICATION AND REPAIR PROTEIN RECF"/>
    <property type="match status" value="1"/>
</dbReference>
<gene>
    <name evidence="6 9" type="primary">recF</name>
    <name evidence="9" type="ORF">Q5H94_04285</name>
</gene>
<comment type="function">
    <text evidence="6">The RecF protein is involved in DNA metabolism; it is required for DNA replication and normal SOS inducibility. RecF binds preferentially to single-stranded, linear DNA. It also seems to bind ATP.</text>
</comment>
<evidence type="ECO:0000256" key="1">
    <source>
        <dbReference type="ARBA" id="ARBA00022490"/>
    </source>
</evidence>